<accession>A0A7U0GBX1</accession>
<protein>
    <submittedName>
        <fullName evidence="1">Uncharacterized protein</fullName>
    </submittedName>
</protein>
<keyword evidence="2" id="KW-1185">Reference proteome</keyword>
<sequence length="81" mass="9535">MDYLEIIKKRQALKKELQLLRENRKPEDIITVTRASLVIKDNDYVMVRRKVQTTHAEMELEKEIAALKMQVNSFSGLKPFC</sequence>
<proteinExistence type="predicted"/>
<dbReference type="EMBL" id="MW394391">
    <property type="protein sequence ID" value="QQV92331.1"/>
    <property type="molecule type" value="Genomic_DNA"/>
</dbReference>
<dbReference type="Proteomes" id="UP000596381">
    <property type="component" value="Segment"/>
</dbReference>
<organism evidence="1 2">
    <name type="scientific">Klebsiella phage vB_KpM_FBKp24</name>
    <dbReference type="NCBI Taxonomy" id="2801834"/>
    <lineage>
        <taxon>Viruses</taxon>
        <taxon>Duplodnaviria</taxon>
        <taxon>Heunggongvirae</taxon>
        <taxon>Uroviricota</taxon>
        <taxon>Caudoviricetes</taxon>
        <taxon>Chimalliviridae</taxon>
        <taxon>Maaswegvirus</taxon>
        <taxon>Maaswegvirus Kp24</taxon>
    </lineage>
</organism>
<gene>
    <name evidence="1" type="ORF">vBKpMFBKp24_350</name>
</gene>
<evidence type="ECO:0000313" key="2">
    <source>
        <dbReference type="Proteomes" id="UP000596381"/>
    </source>
</evidence>
<name>A0A7U0GBX1_9CAUD</name>
<reference evidence="1 2" key="1">
    <citation type="submission" date="2020-12" db="EMBL/GenBank/DDBJ databases">
        <title>Genomic characterization of four novel bacteriophages infecting Klebsiella pneumoniae.</title>
        <authorList>
            <person name="Estrada Bonilla B."/>
            <person name="Costa A.R."/>
            <person name="van Rossum T."/>
            <person name="Hagedoorn S."/>
            <person name="Wallinga H."/>
            <person name="Xiao M."/>
            <person name="Song W."/>
            <person name="Haas P.-J."/>
            <person name="Nobrega F.L."/>
            <person name="Brouns S.J.J."/>
        </authorList>
    </citation>
    <scope>NUCLEOTIDE SEQUENCE [LARGE SCALE GENOMIC DNA]</scope>
</reference>
<evidence type="ECO:0000313" key="1">
    <source>
        <dbReference type="EMBL" id="QQV92331.1"/>
    </source>
</evidence>